<evidence type="ECO:0000256" key="7">
    <source>
        <dbReference type="ARBA" id="ARBA00022763"/>
    </source>
</evidence>
<dbReference type="GO" id="GO:0006281">
    <property type="term" value="P:DNA repair"/>
    <property type="evidence" value="ECO:0007669"/>
    <property type="project" value="UniProtKB-KW"/>
</dbReference>
<feature type="domain" description="Methylated-DNA-[protein]-cysteine S-methyltransferase DNA binding" evidence="13">
    <location>
        <begin position="195"/>
        <end position="275"/>
    </location>
</feature>
<accession>A0AA38MC76</accession>
<evidence type="ECO:0000256" key="4">
    <source>
        <dbReference type="ARBA" id="ARBA00015377"/>
    </source>
</evidence>
<dbReference type="InterPro" id="IPR036631">
    <property type="entry name" value="MGMT_N_sf"/>
</dbReference>
<keyword evidence="7" id="KW-0227">DNA damage</keyword>
<evidence type="ECO:0000256" key="8">
    <source>
        <dbReference type="ARBA" id="ARBA00023204"/>
    </source>
</evidence>
<dbReference type="EMBL" id="JALNTZ010000005">
    <property type="protein sequence ID" value="KAJ3650707.1"/>
    <property type="molecule type" value="Genomic_DNA"/>
</dbReference>
<dbReference type="InterPro" id="IPR001497">
    <property type="entry name" value="MethylDNA_cys_MeTrfase_AS"/>
</dbReference>
<evidence type="ECO:0000256" key="1">
    <source>
        <dbReference type="ARBA" id="ARBA00001286"/>
    </source>
</evidence>
<comment type="catalytic activity">
    <reaction evidence="11">
        <text>a 6-O-methyl-2'-deoxyguanosine in DNA + L-cysteinyl-[protein] = S-methyl-L-cysteinyl-[protein] + a 2'-deoxyguanosine in DNA</text>
        <dbReference type="Rhea" id="RHEA:24000"/>
        <dbReference type="Rhea" id="RHEA-COMP:10131"/>
        <dbReference type="Rhea" id="RHEA-COMP:10132"/>
        <dbReference type="Rhea" id="RHEA-COMP:11367"/>
        <dbReference type="Rhea" id="RHEA-COMP:11368"/>
        <dbReference type="ChEBI" id="CHEBI:29950"/>
        <dbReference type="ChEBI" id="CHEBI:82612"/>
        <dbReference type="ChEBI" id="CHEBI:85445"/>
        <dbReference type="ChEBI" id="CHEBI:85448"/>
        <dbReference type="EC" id="2.1.1.63"/>
    </reaction>
</comment>
<evidence type="ECO:0000256" key="9">
    <source>
        <dbReference type="ARBA" id="ARBA00030795"/>
    </source>
</evidence>
<comment type="catalytic activity">
    <reaction evidence="1">
        <text>a 4-O-methyl-thymidine in DNA + L-cysteinyl-[protein] = a thymidine in DNA + S-methyl-L-cysteinyl-[protein]</text>
        <dbReference type="Rhea" id="RHEA:53428"/>
        <dbReference type="Rhea" id="RHEA-COMP:10131"/>
        <dbReference type="Rhea" id="RHEA-COMP:10132"/>
        <dbReference type="Rhea" id="RHEA-COMP:13555"/>
        <dbReference type="Rhea" id="RHEA-COMP:13556"/>
        <dbReference type="ChEBI" id="CHEBI:29950"/>
        <dbReference type="ChEBI" id="CHEBI:82612"/>
        <dbReference type="ChEBI" id="CHEBI:137386"/>
        <dbReference type="ChEBI" id="CHEBI:137387"/>
        <dbReference type="EC" id="2.1.1.63"/>
    </reaction>
</comment>
<name>A0AA38MC76_9CUCU</name>
<dbReference type="Proteomes" id="UP001168821">
    <property type="component" value="Unassembled WGS sequence"/>
</dbReference>
<organism evidence="14 15">
    <name type="scientific">Zophobas morio</name>
    <dbReference type="NCBI Taxonomy" id="2755281"/>
    <lineage>
        <taxon>Eukaryota</taxon>
        <taxon>Metazoa</taxon>
        <taxon>Ecdysozoa</taxon>
        <taxon>Arthropoda</taxon>
        <taxon>Hexapoda</taxon>
        <taxon>Insecta</taxon>
        <taxon>Pterygota</taxon>
        <taxon>Neoptera</taxon>
        <taxon>Endopterygota</taxon>
        <taxon>Coleoptera</taxon>
        <taxon>Polyphaga</taxon>
        <taxon>Cucujiformia</taxon>
        <taxon>Tenebrionidae</taxon>
        <taxon>Zophobas</taxon>
    </lineage>
</organism>
<dbReference type="PROSITE" id="PS00374">
    <property type="entry name" value="MGMT"/>
    <property type="match status" value="1"/>
</dbReference>
<reference evidence="14" key="1">
    <citation type="journal article" date="2023" name="G3 (Bethesda)">
        <title>Whole genome assemblies of Zophobas morio and Tenebrio molitor.</title>
        <authorList>
            <person name="Kaur S."/>
            <person name="Stinson S.A."/>
            <person name="diCenzo G.C."/>
        </authorList>
    </citation>
    <scope>NUCLEOTIDE SEQUENCE</scope>
    <source>
        <strain evidence="14">QUZm001</strain>
    </source>
</reference>
<dbReference type="SUPFAM" id="SSF53155">
    <property type="entry name" value="Methylated DNA-protein cysteine methyltransferase domain"/>
    <property type="match status" value="1"/>
</dbReference>
<comment type="caution">
    <text evidence="14">The sequence shown here is derived from an EMBL/GenBank/DDBJ whole genome shotgun (WGS) entry which is preliminary data.</text>
</comment>
<dbReference type="Pfam" id="PF01035">
    <property type="entry name" value="DNA_binding_1"/>
    <property type="match status" value="1"/>
</dbReference>
<evidence type="ECO:0000256" key="11">
    <source>
        <dbReference type="ARBA" id="ARBA00049348"/>
    </source>
</evidence>
<evidence type="ECO:0000256" key="10">
    <source>
        <dbReference type="ARBA" id="ARBA00031621"/>
    </source>
</evidence>
<dbReference type="PANTHER" id="PTHR10815">
    <property type="entry name" value="METHYLATED-DNA--PROTEIN-CYSTEINE METHYLTRANSFERASE"/>
    <property type="match status" value="1"/>
</dbReference>
<dbReference type="Gene3D" id="3.30.160.70">
    <property type="entry name" value="Methylated DNA-protein cysteine methyltransferase domain"/>
    <property type="match status" value="1"/>
</dbReference>
<comment type="similarity">
    <text evidence="2">Belongs to the MGMT family.</text>
</comment>
<keyword evidence="15" id="KW-1185">Reference proteome</keyword>
<sequence length="276" mass="30561">MIFAQTSATGSSNCVTPHATNHTAVQPSPKNPQLFHHPEPNLKFKSAQNTQRKKVPQTKTAPENQCLRSGASFQNHHSTIAPISAFSKIAQLANMSSSLPPKITKLNPAAYKKLAALNLEYGTAPTKFGNCLGAFRGNALCYLSFFDHSPPSLDEMKKMWPEASFTENELLISSKLTKLFEDECTNFEIYLKGTDFEIEVWEALLRIKRGTTVSYEEVAKSIGRPKATRAAARAIARNNIAYFVPCHRVIRKDGSLHKYGGGPHRKAKMLRDEGAI</sequence>
<dbReference type="CDD" id="cd06445">
    <property type="entry name" value="ATase"/>
    <property type="match status" value="1"/>
</dbReference>
<evidence type="ECO:0000256" key="12">
    <source>
        <dbReference type="SAM" id="MobiDB-lite"/>
    </source>
</evidence>
<dbReference type="PANTHER" id="PTHR10815:SF13">
    <property type="entry name" value="METHYLATED-DNA--PROTEIN-CYSTEINE METHYLTRANSFERASE"/>
    <property type="match status" value="1"/>
</dbReference>
<dbReference type="InterPro" id="IPR014048">
    <property type="entry name" value="MethylDNA_cys_MeTrfase_DNA-bd"/>
</dbReference>
<feature type="compositionally biased region" description="Polar residues" evidence="12">
    <location>
        <begin position="1"/>
        <end position="28"/>
    </location>
</feature>
<dbReference type="GO" id="GO:0003908">
    <property type="term" value="F:methylated-DNA-[protein]-cysteine S-methyltransferase activity"/>
    <property type="evidence" value="ECO:0007669"/>
    <property type="project" value="UniProtKB-EC"/>
</dbReference>
<evidence type="ECO:0000259" key="13">
    <source>
        <dbReference type="Pfam" id="PF01035"/>
    </source>
</evidence>
<dbReference type="EC" id="2.1.1.63" evidence="3"/>
<dbReference type="InterPro" id="IPR036217">
    <property type="entry name" value="MethylDNA_cys_MeTrfase_DNAb"/>
</dbReference>
<protein>
    <recommendedName>
        <fullName evidence="4">Methylated-DNA--protein-cysteine methyltransferase</fullName>
        <ecNumber evidence="3">2.1.1.63</ecNumber>
    </recommendedName>
    <alternativeName>
        <fullName evidence="9">6-O-methylguanine-DNA methyltransferase</fullName>
    </alternativeName>
    <alternativeName>
        <fullName evidence="10">O-6-methylguanine-DNA-alkyltransferase</fullName>
    </alternativeName>
</protein>
<dbReference type="SUPFAM" id="SSF46767">
    <property type="entry name" value="Methylated DNA-protein cysteine methyltransferase, C-terminal domain"/>
    <property type="match status" value="1"/>
</dbReference>
<gene>
    <name evidence="14" type="ORF">Zmor_016789</name>
</gene>
<evidence type="ECO:0000313" key="14">
    <source>
        <dbReference type="EMBL" id="KAJ3650707.1"/>
    </source>
</evidence>
<dbReference type="NCBIfam" id="TIGR00589">
    <property type="entry name" value="ogt"/>
    <property type="match status" value="1"/>
</dbReference>
<keyword evidence="8" id="KW-0234">DNA repair</keyword>
<evidence type="ECO:0000313" key="15">
    <source>
        <dbReference type="Proteomes" id="UP001168821"/>
    </source>
</evidence>
<dbReference type="InterPro" id="IPR036388">
    <property type="entry name" value="WH-like_DNA-bd_sf"/>
</dbReference>
<feature type="region of interest" description="Disordered" evidence="12">
    <location>
        <begin position="1"/>
        <end position="64"/>
    </location>
</feature>
<dbReference type="AlphaFoldDB" id="A0AA38MC76"/>
<evidence type="ECO:0000256" key="3">
    <source>
        <dbReference type="ARBA" id="ARBA00011918"/>
    </source>
</evidence>
<keyword evidence="5" id="KW-0489">Methyltransferase</keyword>
<dbReference type="GO" id="GO:0032259">
    <property type="term" value="P:methylation"/>
    <property type="evidence" value="ECO:0007669"/>
    <property type="project" value="UniProtKB-KW"/>
</dbReference>
<keyword evidence="6" id="KW-0808">Transferase</keyword>
<dbReference type="FunFam" id="1.10.10.10:FF:000214">
    <property type="entry name" value="Methylated-DNA--protein-cysteine methyltransferase"/>
    <property type="match status" value="1"/>
</dbReference>
<evidence type="ECO:0000256" key="2">
    <source>
        <dbReference type="ARBA" id="ARBA00008711"/>
    </source>
</evidence>
<evidence type="ECO:0000256" key="5">
    <source>
        <dbReference type="ARBA" id="ARBA00022603"/>
    </source>
</evidence>
<evidence type="ECO:0000256" key="6">
    <source>
        <dbReference type="ARBA" id="ARBA00022679"/>
    </source>
</evidence>
<proteinExistence type="inferred from homology"/>
<dbReference type="Gene3D" id="1.10.10.10">
    <property type="entry name" value="Winged helix-like DNA-binding domain superfamily/Winged helix DNA-binding domain"/>
    <property type="match status" value="1"/>
</dbReference>